<dbReference type="InterPro" id="IPR005475">
    <property type="entry name" value="Transketolase-like_Pyr-bd"/>
</dbReference>
<dbReference type="PANTHER" id="PTHR23152">
    <property type="entry name" value="2-OXOGLUTARATE DEHYDROGENASE"/>
    <property type="match status" value="1"/>
</dbReference>
<evidence type="ECO:0000259" key="7">
    <source>
        <dbReference type="SMART" id="SM00861"/>
    </source>
</evidence>
<dbReference type="Pfam" id="PF00676">
    <property type="entry name" value="E1_dh"/>
    <property type="match status" value="1"/>
</dbReference>
<organism evidence="8 9">
    <name type="scientific">Sorangium cellulosum</name>
    <name type="common">Polyangium cellulosum</name>
    <dbReference type="NCBI Taxonomy" id="56"/>
    <lineage>
        <taxon>Bacteria</taxon>
        <taxon>Pseudomonadati</taxon>
        <taxon>Myxococcota</taxon>
        <taxon>Polyangia</taxon>
        <taxon>Polyangiales</taxon>
        <taxon>Polyangiaceae</taxon>
        <taxon>Sorangium</taxon>
    </lineage>
</organism>
<dbReference type="Proteomes" id="UP000075260">
    <property type="component" value="Unassembled WGS sequence"/>
</dbReference>
<dbReference type="NCBIfam" id="TIGR00239">
    <property type="entry name" value="2oxo_dh_E1"/>
    <property type="match status" value="1"/>
</dbReference>
<reference evidence="8 9" key="1">
    <citation type="submission" date="2014-02" db="EMBL/GenBank/DDBJ databases">
        <title>The small core and large imbalanced accessory genome model reveals a collaborative survival strategy of Sorangium cellulosum strains in nature.</title>
        <authorList>
            <person name="Han K."/>
            <person name="Peng R."/>
            <person name="Blom J."/>
            <person name="Li Y.-Z."/>
        </authorList>
    </citation>
    <scope>NUCLEOTIDE SEQUENCE [LARGE SCALE GENOMIC DNA]</scope>
    <source>
        <strain evidence="8 9">So0008-312</strain>
    </source>
</reference>
<dbReference type="InterPro" id="IPR001017">
    <property type="entry name" value="DH_E1"/>
</dbReference>
<dbReference type="PANTHER" id="PTHR23152:SF4">
    <property type="entry name" value="2-OXOADIPATE DEHYDROGENASE COMPLEX COMPONENT E1"/>
    <property type="match status" value="1"/>
</dbReference>
<dbReference type="EC" id="1.2.4.2" evidence="4"/>
<sequence length="979" mass="109141">MNTMQLDFGINAGLVEELYAQYLENPESVDPGWRTFFEGKNGSAAPGRLPAPAPLPTVQPHVLRPSSAPGNGNGKKTNGEAAKTLEAAFAQTLSEHPTSIEASRDLKVLAEAALKARVYALVNAYRVRGHLFAHVDPLGLPPATPPELDLTNFGLRVEDLDLAFPTTDLAGVPPVLTLREIIRRLEETYCRSIGVEFTFIEEPEARQWLQQQMESTRNRLTLDRQKQLRILTKLSDAEIFEQFIHKSYGAGTKRFSLEGAESLIPLLDLIIERAGSHQVDEIVVGMAHRGRLNVLANIMDKSLREIFAAFEDKDAERHLGSGDVKYHLGYSTDRTLENGRNVHLTLTFNPSHLEFVNPVVQGRVRAKQDRRLADGTTDARRRVMPLLIHGDAAFIGQGVVAETLNMMNLPGYTTSGTIHVIVNNQVGFTTDPMEGRSTRYASDITRMLKVPVFHVNGEDPEAVAHVAQLAIDYRTRFGSDVVIDMYCYRRYGHNEGDEPRYTQPRMYAAIDKKPTVRQVYVRRLMELGQVTEEKAEEIVLRRREALAAALDEVKQKGFAPVLYSMGGVWSHYRGGADRATPEVPTNVPAEKLIALSEKLLELPEGFKAHPRVLPTLQQRHDRLVAGEAFDWGTGEMLAYASLLAEKTPVRLSGQDVQRGTFSHRHAVLRDVETGARYAPLSRVAEGPARFDAYNSPLSEAGVLGFDFGYSLDYPDGLVIWEAQFGDFLNGAQVIVDQFITSSEDKWHRLSGIVLYLPHGYEGQGPEHSSCRVERCLQNSAEDNIQVCNLTTPAQLFHVLRRQVHRPWRKPLIIATPKSLLRVPTTSTGPHRPVSTIRDLSEGKFHRVLPDTSGVDPADVKRILLCSGKVYYDLAMAREARDLKDVAILRLEQLFPLNEELVSALAPYKDGTPLVWVQEEPRNYGAWYYILAVLQNRIGDRLPLSCVSRAPSASPSTGSRASHLLEQKMLMDEAFVGGSR</sequence>
<name>A0A150QL58_SORCE</name>
<proteinExistence type="inferred from homology"/>
<evidence type="ECO:0000256" key="4">
    <source>
        <dbReference type="ARBA" id="ARBA00012280"/>
    </source>
</evidence>
<comment type="cofactor">
    <cofactor evidence="1">
        <name>thiamine diphosphate</name>
        <dbReference type="ChEBI" id="CHEBI:58937"/>
    </cofactor>
</comment>
<dbReference type="Gene3D" id="1.10.287.1150">
    <property type="entry name" value="TPP helical domain"/>
    <property type="match status" value="1"/>
</dbReference>
<evidence type="ECO:0000256" key="2">
    <source>
        <dbReference type="ARBA" id="ARBA00003906"/>
    </source>
</evidence>
<dbReference type="NCBIfam" id="NF006914">
    <property type="entry name" value="PRK09404.1"/>
    <property type="match status" value="1"/>
</dbReference>
<dbReference type="GO" id="GO:0005829">
    <property type="term" value="C:cytosol"/>
    <property type="evidence" value="ECO:0007669"/>
    <property type="project" value="TreeGrafter"/>
</dbReference>
<feature type="domain" description="Transketolase-like pyrimidine-binding" evidence="7">
    <location>
        <begin position="629"/>
        <end position="822"/>
    </location>
</feature>
<dbReference type="GO" id="GO:0030976">
    <property type="term" value="F:thiamine pyrophosphate binding"/>
    <property type="evidence" value="ECO:0007669"/>
    <property type="project" value="InterPro"/>
</dbReference>
<accession>A0A150QL58</accession>
<dbReference type="Gene3D" id="3.40.50.12470">
    <property type="match status" value="1"/>
</dbReference>
<evidence type="ECO:0000256" key="3">
    <source>
        <dbReference type="ARBA" id="ARBA00006936"/>
    </source>
</evidence>
<dbReference type="GO" id="GO:0045252">
    <property type="term" value="C:oxoglutarate dehydrogenase complex"/>
    <property type="evidence" value="ECO:0007669"/>
    <property type="project" value="TreeGrafter"/>
</dbReference>
<dbReference type="InterPro" id="IPR011603">
    <property type="entry name" value="2oxoglutarate_DH_E1"/>
</dbReference>
<dbReference type="GO" id="GO:0006099">
    <property type="term" value="P:tricarboxylic acid cycle"/>
    <property type="evidence" value="ECO:0007669"/>
    <property type="project" value="TreeGrafter"/>
</dbReference>
<dbReference type="EMBL" id="JEMA01000545">
    <property type="protein sequence ID" value="KYF68683.1"/>
    <property type="molecule type" value="Genomic_DNA"/>
</dbReference>
<keyword evidence="6" id="KW-0786">Thiamine pyrophosphate</keyword>
<evidence type="ECO:0000313" key="8">
    <source>
        <dbReference type="EMBL" id="KYF68683.1"/>
    </source>
</evidence>
<dbReference type="NCBIfam" id="NF008907">
    <property type="entry name" value="PRK12270.1"/>
    <property type="match status" value="1"/>
</dbReference>
<evidence type="ECO:0000256" key="6">
    <source>
        <dbReference type="ARBA" id="ARBA00023052"/>
    </source>
</evidence>
<dbReference type="AlphaFoldDB" id="A0A150QL58"/>
<protein>
    <recommendedName>
        <fullName evidence="4">oxoglutarate dehydrogenase (succinyl-transferring)</fullName>
        <ecNumber evidence="4">1.2.4.2</ecNumber>
    </recommendedName>
</protein>
<keyword evidence="5" id="KW-0560">Oxidoreductase</keyword>
<dbReference type="InterPro" id="IPR029061">
    <property type="entry name" value="THDP-binding"/>
</dbReference>
<dbReference type="Pfam" id="PF16870">
    <property type="entry name" value="OxoGdeHyase_C"/>
    <property type="match status" value="1"/>
</dbReference>
<dbReference type="SUPFAM" id="SSF52518">
    <property type="entry name" value="Thiamin diphosphate-binding fold (THDP-binding)"/>
    <property type="match status" value="2"/>
</dbReference>
<dbReference type="Pfam" id="PF02779">
    <property type="entry name" value="Transket_pyr"/>
    <property type="match status" value="1"/>
</dbReference>
<dbReference type="InterPro" id="IPR032106">
    <property type="entry name" value="2-oxogl_dehyd_N"/>
</dbReference>
<comment type="similarity">
    <text evidence="3">Belongs to the alpha-ketoglutarate dehydrogenase family.</text>
</comment>
<dbReference type="Gene3D" id="3.40.50.11610">
    <property type="entry name" value="Multifunctional 2-oxoglutarate metabolism enzyme, C-terminal domain"/>
    <property type="match status" value="1"/>
</dbReference>
<evidence type="ECO:0000256" key="1">
    <source>
        <dbReference type="ARBA" id="ARBA00001964"/>
    </source>
</evidence>
<dbReference type="Pfam" id="PF16078">
    <property type="entry name" value="2-oxogl_dehyd_N"/>
    <property type="match status" value="1"/>
</dbReference>
<dbReference type="InterPro" id="IPR042179">
    <property type="entry name" value="KGD_C_sf"/>
</dbReference>
<dbReference type="PIRSF" id="PIRSF000157">
    <property type="entry name" value="Oxoglu_dh_E1"/>
    <property type="match status" value="1"/>
</dbReference>
<dbReference type="Gene3D" id="3.40.50.970">
    <property type="match status" value="1"/>
</dbReference>
<gene>
    <name evidence="8" type="ORF">BE15_21970</name>
</gene>
<dbReference type="GO" id="GO:0004591">
    <property type="term" value="F:oxoglutarate dehydrogenase (succinyl-transferring) activity"/>
    <property type="evidence" value="ECO:0007669"/>
    <property type="project" value="UniProtKB-EC"/>
</dbReference>
<comment type="caution">
    <text evidence="8">The sequence shown here is derived from an EMBL/GenBank/DDBJ whole genome shotgun (WGS) entry which is preliminary data.</text>
</comment>
<evidence type="ECO:0000313" key="9">
    <source>
        <dbReference type="Proteomes" id="UP000075260"/>
    </source>
</evidence>
<dbReference type="InterPro" id="IPR031717">
    <property type="entry name" value="ODO-1/KGD_C"/>
</dbReference>
<comment type="function">
    <text evidence="2">E1 component of the 2-oxoglutarate dehydrogenase (OGDH) complex which catalyzes the decarboxylation of 2-oxoglutarate, the first step in the conversion of 2-oxoglutarate to succinyl-CoA and CO(2).</text>
</comment>
<dbReference type="CDD" id="cd02016">
    <property type="entry name" value="TPP_E1_OGDC_like"/>
    <property type="match status" value="1"/>
</dbReference>
<evidence type="ECO:0000256" key="5">
    <source>
        <dbReference type="ARBA" id="ARBA00023002"/>
    </source>
</evidence>
<dbReference type="SMART" id="SM00861">
    <property type="entry name" value="Transket_pyr"/>
    <property type="match status" value="1"/>
</dbReference>